<proteinExistence type="predicted"/>
<evidence type="ECO:0000313" key="3">
    <source>
        <dbReference type="Proteomes" id="UP000258667"/>
    </source>
</evidence>
<protein>
    <submittedName>
        <fullName evidence="2">Uncharacterized protein</fullName>
    </submittedName>
</protein>
<accession>A0ABM6YF57</accession>
<sequence length="45" mass="5254">MDTVVKPWYDTDIYPIYFLLYLLPRLVNTSYPIVPIILAILLGVQ</sequence>
<keyword evidence="1" id="KW-0812">Transmembrane</keyword>
<evidence type="ECO:0000256" key="1">
    <source>
        <dbReference type="SAM" id="Phobius"/>
    </source>
</evidence>
<keyword evidence="3" id="KW-1185">Reference proteome</keyword>
<dbReference type="EMBL" id="CP032049">
    <property type="protein sequence ID" value="AXU06117.1"/>
    <property type="molecule type" value="Genomic_DNA"/>
</dbReference>
<evidence type="ECO:0000313" key="2">
    <source>
        <dbReference type="EMBL" id="AXU06117.1"/>
    </source>
</evidence>
<keyword evidence="1" id="KW-0472">Membrane</keyword>
<gene>
    <name evidence="2" type="ORF">D0Z68_00835</name>
</gene>
<name>A0ABM6YF57_RICJA</name>
<organism evidence="2 3">
    <name type="scientific">Rickettsia japonica</name>
    <dbReference type="NCBI Taxonomy" id="35790"/>
    <lineage>
        <taxon>Bacteria</taxon>
        <taxon>Pseudomonadati</taxon>
        <taxon>Pseudomonadota</taxon>
        <taxon>Alphaproteobacteria</taxon>
        <taxon>Rickettsiales</taxon>
        <taxon>Rickettsiaceae</taxon>
        <taxon>Rickettsieae</taxon>
        <taxon>Rickettsia</taxon>
        <taxon>spotted fever group</taxon>
    </lineage>
</organism>
<feature type="transmembrane region" description="Helical" evidence="1">
    <location>
        <begin position="16"/>
        <end position="44"/>
    </location>
</feature>
<reference evidence="2 3" key="1">
    <citation type="submission" date="2018-08" db="EMBL/GenBank/DDBJ databases">
        <title>Complete genomic DNA sequence of Rickettsia japonica in China.</title>
        <authorList>
            <person name="Lu Q."/>
            <person name="Li C."/>
        </authorList>
    </citation>
    <scope>NUCLEOTIDE SEQUENCE [LARGE SCALE GENOMIC DNA]</scope>
    <source>
        <strain evidence="2 3">LA4/2015</strain>
    </source>
</reference>
<dbReference type="Proteomes" id="UP000258667">
    <property type="component" value="Chromosome"/>
</dbReference>
<keyword evidence="1" id="KW-1133">Transmembrane helix</keyword>